<dbReference type="InterPro" id="IPR035903">
    <property type="entry name" value="HesB-like_dom_sf"/>
</dbReference>
<organism evidence="2 3">
    <name type="scientific">Sporosarcina ureae</name>
    <dbReference type="NCBI Taxonomy" id="1571"/>
    <lineage>
        <taxon>Bacteria</taxon>
        <taxon>Bacillati</taxon>
        <taxon>Bacillota</taxon>
        <taxon>Bacilli</taxon>
        <taxon>Bacillales</taxon>
        <taxon>Caryophanaceae</taxon>
        <taxon>Sporosarcina</taxon>
    </lineage>
</organism>
<evidence type="ECO:0000313" key="3">
    <source>
        <dbReference type="Proteomes" id="UP000192486"/>
    </source>
</evidence>
<dbReference type="Proteomes" id="UP000192486">
    <property type="component" value="Chromosome"/>
</dbReference>
<protein>
    <recommendedName>
        <fullName evidence="4">HesB/YadR/YfhF family protein</fullName>
    </recommendedName>
</protein>
<dbReference type="PIRSF" id="PIRSF034852">
    <property type="entry name" value="UCP034852"/>
    <property type="match status" value="1"/>
</dbReference>
<keyword evidence="3" id="KW-1185">Reference proteome</keyword>
<evidence type="ECO:0008006" key="4">
    <source>
        <dbReference type="Google" id="ProtNLM"/>
    </source>
</evidence>
<reference evidence="2 3" key="1">
    <citation type="submission" date="2016-04" db="EMBL/GenBank/DDBJ databases">
        <title>Comparative Genomics and Epigenetics of Sporosarcina ureae.</title>
        <authorList>
            <person name="Oliver A.S."/>
            <person name="Cooper K.K."/>
        </authorList>
    </citation>
    <scope>NUCLEOTIDE SEQUENCE [LARGE SCALE GENOMIC DNA]</scope>
    <source>
        <strain evidence="2 3">S204</strain>
    </source>
</reference>
<name>A0ABN4YLV2_SPOUR</name>
<dbReference type="SUPFAM" id="SSF89360">
    <property type="entry name" value="HesB-like domain"/>
    <property type="match status" value="1"/>
</dbReference>
<comment type="similarity">
    <text evidence="1">Belongs to the HesB/IscA family.</text>
</comment>
<proteinExistence type="inferred from homology"/>
<sequence length="97" mass="11206">MNIHLSELAIQWFEEDMEVAAGDYVKFFARYGGSSPLHEGFSIGITKEEPDELAVETIVNDVHYYVEERDVWFFDGHDLHIDVDTSTKELSFDYQVA</sequence>
<gene>
    <name evidence="2" type="ORF">SporoS204_00895</name>
</gene>
<evidence type="ECO:0000256" key="1">
    <source>
        <dbReference type="ARBA" id="ARBA00006718"/>
    </source>
</evidence>
<evidence type="ECO:0000313" key="2">
    <source>
        <dbReference type="EMBL" id="ARF12854.1"/>
    </source>
</evidence>
<dbReference type="EMBL" id="CP015108">
    <property type="protein sequence ID" value="ARF12854.1"/>
    <property type="molecule type" value="Genomic_DNA"/>
</dbReference>
<accession>A0ABN4YLV2</accession>
<dbReference type="RefSeq" id="WP_029053800.1">
    <property type="nucleotide sequence ID" value="NZ_CP015108.1"/>
</dbReference>
<dbReference type="InterPro" id="IPR008326">
    <property type="entry name" value="PdhI-like"/>
</dbReference>